<feature type="DNA-binding region" description="H-T-H motif" evidence="6">
    <location>
        <begin position="192"/>
        <end position="211"/>
    </location>
</feature>
<evidence type="ECO:0000256" key="6">
    <source>
        <dbReference type="HAMAP-Rule" id="MF_02064"/>
    </source>
</evidence>
<comment type="subunit">
    <text evidence="6">Interacts with RsgI.</text>
</comment>
<evidence type="ECO:0000259" key="7">
    <source>
        <dbReference type="Pfam" id="PF04542"/>
    </source>
</evidence>
<protein>
    <recommendedName>
        <fullName evidence="6">RNA polymerase sigma factor SigI</fullName>
    </recommendedName>
</protein>
<comment type="subcellular location">
    <subcellularLocation>
        <location evidence="6">Cytoplasm</location>
    </subcellularLocation>
</comment>
<gene>
    <name evidence="6 8" type="primary">sigI</name>
    <name evidence="8" type="ORF">NVS47_09690</name>
</gene>
<proteinExistence type="inferred from homology"/>
<organism evidence="8 9">
    <name type="scientific">Dehalobacterium formicoaceticum</name>
    <dbReference type="NCBI Taxonomy" id="51515"/>
    <lineage>
        <taxon>Bacteria</taxon>
        <taxon>Bacillati</taxon>
        <taxon>Bacillota</taxon>
        <taxon>Clostridia</taxon>
        <taxon>Eubacteriales</taxon>
        <taxon>Peptococcaceae</taxon>
        <taxon>Dehalobacterium</taxon>
    </lineage>
</organism>
<dbReference type="RefSeq" id="WP_257913319.1">
    <property type="nucleotide sequence ID" value="NZ_JANPWE010000004.1"/>
</dbReference>
<accession>A0ABT1Y5L4</accession>
<reference evidence="8 9" key="1">
    <citation type="submission" date="2022-08" db="EMBL/GenBank/DDBJ databases">
        <title>Proteogenomics of the novel Dehalobacterium formicoaceticum strain EZ94 highlights a key role of methyltransferases during anaerobic dichloromethane degradation.</title>
        <authorList>
            <person name="Wasmund K."/>
        </authorList>
    </citation>
    <scope>NUCLEOTIDE SEQUENCE [LARGE SCALE GENOMIC DNA]</scope>
    <source>
        <strain evidence="8 9">EZ94</strain>
    </source>
</reference>
<evidence type="ECO:0000256" key="4">
    <source>
        <dbReference type="ARBA" id="ARBA00023125"/>
    </source>
</evidence>
<dbReference type="InterPro" id="IPR014244">
    <property type="entry name" value="RNA_pol_sigma-I"/>
</dbReference>
<name>A0ABT1Y5L4_9FIRM</name>
<comment type="caution">
    <text evidence="8">The sequence shown here is derived from an EMBL/GenBank/DDBJ whole genome shotgun (WGS) entry which is preliminary data.</text>
</comment>
<dbReference type="NCBIfam" id="NF006175">
    <property type="entry name" value="PRK08311.2-3"/>
    <property type="match status" value="1"/>
</dbReference>
<dbReference type="HAMAP" id="MF_02064">
    <property type="entry name" value="Sigma70_SigI"/>
    <property type="match status" value="1"/>
</dbReference>
<comment type="activity regulation">
    <text evidence="6">Negatively regulated by the anti-sigma-I factor RsgI.</text>
</comment>
<keyword evidence="3 6" id="KW-0731">Sigma factor</keyword>
<feature type="short sequence motif" description="Polymerase core binding" evidence="6">
    <location>
        <begin position="49"/>
        <end position="62"/>
    </location>
</feature>
<dbReference type="SUPFAM" id="SSF88946">
    <property type="entry name" value="Sigma2 domain of RNA polymerase sigma factors"/>
    <property type="match status" value="1"/>
</dbReference>
<evidence type="ECO:0000313" key="8">
    <source>
        <dbReference type="EMBL" id="MCR6545776.1"/>
    </source>
</evidence>
<keyword evidence="9" id="KW-1185">Reference proteome</keyword>
<evidence type="ECO:0000256" key="3">
    <source>
        <dbReference type="ARBA" id="ARBA00023082"/>
    </source>
</evidence>
<feature type="domain" description="RNA polymerase sigma-70 region 2" evidence="7">
    <location>
        <begin position="23"/>
        <end position="93"/>
    </location>
</feature>
<dbReference type="InterPro" id="IPR013325">
    <property type="entry name" value="RNA_pol_sigma_r2"/>
</dbReference>
<dbReference type="NCBIfam" id="TIGR02895">
    <property type="entry name" value="spore_sigI"/>
    <property type="match status" value="1"/>
</dbReference>
<evidence type="ECO:0000313" key="9">
    <source>
        <dbReference type="Proteomes" id="UP001524944"/>
    </source>
</evidence>
<keyword evidence="2 6" id="KW-0805">Transcription regulation</keyword>
<keyword evidence="4 6" id="KW-0238">DNA-binding</keyword>
<dbReference type="PIRSF" id="PIRSF038953">
    <property type="entry name" value="SigI"/>
    <property type="match status" value="1"/>
</dbReference>
<keyword evidence="6" id="KW-0346">Stress response</keyword>
<dbReference type="Proteomes" id="UP001524944">
    <property type="component" value="Unassembled WGS sequence"/>
</dbReference>
<comment type="function">
    <text evidence="6">Sigma factors are initiation factors that promote the attachment of RNA polymerase to specific initiation sites and are then released.</text>
</comment>
<keyword evidence="5 6" id="KW-0804">Transcription</keyword>
<evidence type="ECO:0000256" key="1">
    <source>
        <dbReference type="ARBA" id="ARBA00022490"/>
    </source>
</evidence>
<comment type="similarity">
    <text evidence="6">Belongs to the sigma-70 factor family. SigI subfamily.</text>
</comment>
<sequence>MPFRLKHHILQAQQGNKNIREHLIAKHKKYILQTCSSICNRYLTWENDEELSIGLLAFNESIDAYDTAGKTRFTTFSYSVIKKRLIDYFRSQEKYHNELLTASADTQEFEVLNNKEAIETYQENISLENLTILIERYRIKLDEYDIDININNLPEHSPKHRDTRETLQNVSRILINDPDLLNHLIRYKQLPIKQLMVATGQSRKVLEKGRKYIIAISIIFIVPELAPLRKFSKFNIDRGELI</sequence>
<keyword evidence="1 6" id="KW-0963">Cytoplasm</keyword>
<evidence type="ECO:0000256" key="2">
    <source>
        <dbReference type="ARBA" id="ARBA00023015"/>
    </source>
</evidence>
<evidence type="ECO:0000256" key="5">
    <source>
        <dbReference type="ARBA" id="ARBA00023163"/>
    </source>
</evidence>
<dbReference type="Gene3D" id="1.10.1740.10">
    <property type="match status" value="1"/>
</dbReference>
<dbReference type="InterPro" id="IPR007627">
    <property type="entry name" value="RNA_pol_sigma70_r2"/>
</dbReference>
<dbReference type="EMBL" id="JANPWE010000004">
    <property type="protein sequence ID" value="MCR6545776.1"/>
    <property type="molecule type" value="Genomic_DNA"/>
</dbReference>
<dbReference type="Pfam" id="PF04542">
    <property type="entry name" value="Sigma70_r2"/>
    <property type="match status" value="1"/>
</dbReference>